<evidence type="ECO:0000256" key="2">
    <source>
        <dbReference type="ARBA" id="ARBA00023125"/>
    </source>
</evidence>
<dbReference type="GO" id="GO:0003677">
    <property type="term" value="F:DNA binding"/>
    <property type="evidence" value="ECO:0007669"/>
    <property type="project" value="UniProtKB-KW"/>
</dbReference>
<dbReference type="PANTHER" id="PTHR43537">
    <property type="entry name" value="TRANSCRIPTIONAL REGULATOR, GNTR FAMILY"/>
    <property type="match status" value="1"/>
</dbReference>
<comment type="caution">
    <text evidence="5">The sequence shown here is derived from an EMBL/GenBank/DDBJ whole genome shotgun (WGS) entry which is preliminary data.</text>
</comment>
<organism evidence="5 6">
    <name type="scientific">Teichococcus rhizosphaerae</name>
    <dbReference type="NCBI Taxonomy" id="1335062"/>
    <lineage>
        <taxon>Bacteria</taxon>
        <taxon>Pseudomonadati</taxon>
        <taxon>Pseudomonadota</taxon>
        <taxon>Alphaproteobacteria</taxon>
        <taxon>Acetobacterales</taxon>
        <taxon>Roseomonadaceae</taxon>
        <taxon>Roseomonas</taxon>
    </lineage>
</organism>
<keyword evidence="6" id="KW-1185">Reference proteome</keyword>
<evidence type="ECO:0000256" key="3">
    <source>
        <dbReference type="ARBA" id="ARBA00023163"/>
    </source>
</evidence>
<proteinExistence type="predicted"/>
<dbReference type="Proteomes" id="UP000223527">
    <property type="component" value="Unassembled WGS sequence"/>
</dbReference>
<dbReference type="InterPro" id="IPR036388">
    <property type="entry name" value="WH-like_DNA-bd_sf"/>
</dbReference>
<dbReference type="AlphaFoldDB" id="A0A2C7A695"/>
<feature type="domain" description="HTH gntR-type" evidence="4">
    <location>
        <begin position="26"/>
        <end position="93"/>
    </location>
</feature>
<name>A0A2C7A695_9PROT</name>
<dbReference type="InterPro" id="IPR011711">
    <property type="entry name" value="GntR_C"/>
</dbReference>
<dbReference type="Gene3D" id="1.20.120.530">
    <property type="entry name" value="GntR ligand-binding domain-like"/>
    <property type="match status" value="1"/>
</dbReference>
<dbReference type="GO" id="GO:0003700">
    <property type="term" value="F:DNA-binding transcription factor activity"/>
    <property type="evidence" value="ECO:0007669"/>
    <property type="project" value="InterPro"/>
</dbReference>
<sequence length="238" mass="26313">MADAARNDVARNDIAWNDSARDEGALPLPAAIAAALEEDIVFGRLHTRERLIEEELAERFRATRHTVRQALAELERMRLIERIPHRGALVKAYNPAEVRQLYALREMLETQAAALIPLPLEEAALAPLRGLQQKHAAAVAAGDARAVFRADLAFHRALFAHCGNLFLAETIEELGQRAQVIRYANLRSRSSMEWARDQHAAMLGALERGERGALVALCAAHFAPAREAYLSQHPALLG</sequence>
<evidence type="ECO:0000313" key="5">
    <source>
        <dbReference type="EMBL" id="PHK95618.1"/>
    </source>
</evidence>
<dbReference type="OrthoDB" id="9816161at2"/>
<dbReference type="InterPro" id="IPR008920">
    <property type="entry name" value="TF_FadR/GntR_C"/>
</dbReference>
<dbReference type="PANTHER" id="PTHR43537:SF49">
    <property type="entry name" value="TRANSCRIPTIONAL REGULATORY PROTEIN"/>
    <property type="match status" value="1"/>
</dbReference>
<gene>
    <name evidence="5" type="ORF">CR162_07140</name>
</gene>
<dbReference type="Pfam" id="PF07729">
    <property type="entry name" value="FCD"/>
    <property type="match status" value="1"/>
</dbReference>
<evidence type="ECO:0000313" key="6">
    <source>
        <dbReference type="Proteomes" id="UP000223527"/>
    </source>
</evidence>
<dbReference type="InterPro" id="IPR036390">
    <property type="entry name" value="WH_DNA-bd_sf"/>
</dbReference>
<dbReference type="EMBL" id="PDNU01000008">
    <property type="protein sequence ID" value="PHK95618.1"/>
    <property type="molecule type" value="Genomic_DNA"/>
</dbReference>
<dbReference type="SMART" id="SM00895">
    <property type="entry name" value="FCD"/>
    <property type="match status" value="1"/>
</dbReference>
<keyword evidence="2" id="KW-0238">DNA-binding</keyword>
<dbReference type="SUPFAM" id="SSF48008">
    <property type="entry name" value="GntR ligand-binding domain-like"/>
    <property type="match status" value="1"/>
</dbReference>
<protein>
    <submittedName>
        <fullName evidence="5">GntR family transcriptional regulator</fullName>
    </submittedName>
</protein>
<dbReference type="Gene3D" id="1.10.10.10">
    <property type="entry name" value="Winged helix-like DNA-binding domain superfamily/Winged helix DNA-binding domain"/>
    <property type="match status" value="1"/>
</dbReference>
<dbReference type="PROSITE" id="PS50949">
    <property type="entry name" value="HTH_GNTR"/>
    <property type="match status" value="1"/>
</dbReference>
<dbReference type="InterPro" id="IPR000524">
    <property type="entry name" value="Tscrpt_reg_HTH_GntR"/>
</dbReference>
<dbReference type="SUPFAM" id="SSF46785">
    <property type="entry name" value="Winged helix' DNA-binding domain"/>
    <property type="match status" value="1"/>
</dbReference>
<dbReference type="RefSeq" id="WP_099094849.1">
    <property type="nucleotide sequence ID" value="NZ_PDNU01000008.1"/>
</dbReference>
<evidence type="ECO:0000256" key="1">
    <source>
        <dbReference type="ARBA" id="ARBA00023015"/>
    </source>
</evidence>
<dbReference type="Pfam" id="PF00392">
    <property type="entry name" value="GntR"/>
    <property type="match status" value="1"/>
</dbReference>
<dbReference type="SMART" id="SM00345">
    <property type="entry name" value="HTH_GNTR"/>
    <property type="match status" value="1"/>
</dbReference>
<evidence type="ECO:0000259" key="4">
    <source>
        <dbReference type="PROSITE" id="PS50949"/>
    </source>
</evidence>
<keyword evidence="3" id="KW-0804">Transcription</keyword>
<keyword evidence="1" id="KW-0805">Transcription regulation</keyword>
<accession>A0A2C7A695</accession>
<reference evidence="5 6" key="1">
    <citation type="submission" date="2017-10" db="EMBL/GenBank/DDBJ databases">
        <authorList>
            <person name="Banno H."/>
            <person name="Chua N.-H."/>
        </authorList>
    </citation>
    <scope>NUCLEOTIDE SEQUENCE [LARGE SCALE GENOMIC DNA]</scope>
    <source>
        <strain evidence="5 6">YW11</strain>
    </source>
</reference>